<evidence type="ECO:0000313" key="5">
    <source>
        <dbReference type="Proteomes" id="UP001497512"/>
    </source>
</evidence>
<feature type="region of interest" description="Disordered" evidence="1">
    <location>
        <begin position="213"/>
        <end position="237"/>
    </location>
</feature>
<name>A0ABP0TJ80_9BRYO</name>
<keyword evidence="2" id="KW-1133">Transmembrane helix</keyword>
<feature type="signal peptide" evidence="3">
    <location>
        <begin position="1"/>
        <end position="21"/>
    </location>
</feature>
<evidence type="ECO:0000256" key="2">
    <source>
        <dbReference type="SAM" id="Phobius"/>
    </source>
</evidence>
<dbReference type="Proteomes" id="UP001497512">
    <property type="component" value="Chromosome 11"/>
</dbReference>
<sequence length="703" mass="77711">MRKRDLAILMLAAFAIFFSLQNEGNFSYREAWFHVIDDSNPIQHESQQLPQPLIADLNGDGKSEVLVATHNKLQVLEPRWTSADQGFEEARVLAEVSLLPQNVRVGTGRRPVAIAAGEVKRVYKGTERRKKVIVVVTAGWAIMCFDHNLKKLWEDDVQDEFPHGSHHKEVAISISNYTLKHGDTGLIIVGGSMEVQPQLHLDPFEEAILTEKEAERHRQPANTKEDGEDLSSKQGGGKERHFSYYAYAGLTGQRRWSHKSEDFHRDPFTLPMIPQHNYKLDAASLNSRHTGEADCREYRESVLSVMPHRWDSREDTRFELAHFRKHRRHTVKKLPSNTATFLSQKPIEKQLPGKEATGNKVSNALGKAVDLAVGAKPKKVMQYIPTITNQTIHWWVPNVVVAHLKEGIEAVHLATGRTVCKLLLAEGGLHADVNGDGVLDHVQAVGGRGTEQVVPSGMMEALKPCWAVATSGIPVREQLFNGSICRHSPFSMFPQGEFASRAFGHSLDASAPLEVATPVFLPVRDAHRHRKRSHGDVVFLNSRGEVTLFSVTGPSKGQEAHQKWQVMTGAMWSNKLAPAGIAPEKIVPTLETISLSKFRQPEAILVAGEVEAVVLSPSGSQLTMISLPFPPVAPMVIGDFSGDGLTDLILVTSNTIYGFVQTRQPGAILFSMLIGALLVVMAVIFITQHFGTPKGKPRHPDSI</sequence>
<feature type="transmembrane region" description="Helical" evidence="2">
    <location>
        <begin position="667"/>
        <end position="686"/>
    </location>
</feature>
<reference evidence="4" key="1">
    <citation type="submission" date="2024-02" db="EMBL/GenBank/DDBJ databases">
        <authorList>
            <consortium name="ELIXIR-Norway"/>
            <consortium name="Elixir Norway"/>
        </authorList>
    </citation>
    <scope>NUCLEOTIDE SEQUENCE</scope>
</reference>
<keyword evidence="5" id="KW-1185">Reference proteome</keyword>
<proteinExistence type="predicted"/>
<evidence type="ECO:0008006" key="6">
    <source>
        <dbReference type="Google" id="ProtNLM"/>
    </source>
</evidence>
<dbReference type="PANTHER" id="PTHR34284">
    <property type="entry name" value="FG-GAP REPEAT-CONTAINING PROTEIN"/>
    <property type="match status" value="1"/>
</dbReference>
<organism evidence="4 5">
    <name type="scientific">Sphagnum troendelagicum</name>
    <dbReference type="NCBI Taxonomy" id="128251"/>
    <lineage>
        <taxon>Eukaryota</taxon>
        <taxon>Viridiplantae</taxon>
        <taxon>Streptophyta</taxon>
        <taxon>Embryophyta</taxon>
        <taxon>Bryophyta</taxon>
        <taxon>Sphagnophytina</taxon>
        <taxon>Sphagnopsida</taxon>
        <taxon>Sphagnales</taxon>
        <taxon>Sphagnaceae</taxon>
        <taxon>Sphagnum</taxon>
    </lineage>
</organism>
<keyword evidence="2" id="KW-0812">Transmembrane</keyword>
<feature type="chain" id="PRO_5046766605" description="FG-GAP repeat-containing protein" evidence="3">
    <location>
        <begin position="22"/>
        <end position="703"/>
    </location>
</feature>
<keyword evidence="3" id="KW-0732">Signal</keyword>
<dbReference type="PANTHER" id="PTHR34284:SF1">
    <property type="entry name" value="FG-GAP REPEAT-CONTAINING PROTEIN"/>
    <property type="match status" value="1"/>
</dbReference>
<accession>A0ABP0TJ80</accession>
<keyword evidence="2" id="KW-0472">Membrane</keyword>
<evidence type="ECO:0000313" key="4">
    <source>
        <dbReference type="EMBL" id="CAK9197343.1"/>
    </source>
</evidence>
<evidence type="ECO:0000256" key="3">
    <source>
        <dbReference type="SAM" id="SignalP"/>
    </source>
</evidence>
<gene>
    <name evidence="4" type="ORF">CSSPTR1EN2_LOCUS3927</name>
</gene>
<evidence type="ECO:0000256" key="1">
    <source>
        <dbReference type="SAM" id="MobiDB-lite"/>
    </source>
</evidence>
<dbReference type="EMBL" id="OZ019903">
    <property type="protein sequence ID" value="CAK9197343.1"/>
    <property type="molecule type" value="Genomic_DNA"/>
</dbReference>
<protein>
    <recommendedName>
        <fullName evidence="6">FG-GAP repeat-containing protein</fullName>
    </recommendedName>
</protein>